<dbReference type="Pfam" id="PF14252">
    <property type="entry name" value="DUF4347"/>
    <property type="match status" value="2"/>
</dbReference>
<evidence type="ECO:0000313" key="4">
    <source>
        <dbReference type="Proteomes" id="UP000245629"/>
    </source>
</evidence>
<feature type="compositionally biased region" description="Basic residues" evidence="1">
    <location>
        <begin position="381"/>
        <end position="393"/>
    </location>
</feature>
<dbReference type="InterPro" id="IPR025592">
    <property type="entry name" value="DUF4347"/>
</dbReference>
<evidence type="ECO:0000313" key="3">
    <source>
        <dbReference type="EMBL" id="AWK89143.1"/>
    </source>
</evidence>
<feature type="compositionally biased region" description="Low complexity" evidence="1">
    <location>
        <begin position="41"/>
        <end position="61"/>
    </location>
</feature>
<dbReference type="OrthoDB" id="9816366at2"/>
<geneLocation type="plasmid" evidence="3 4">
    <name>unnamed1</name>
</geneLocation>
<feature type="region of interest" description="Disordered" evidence="1">
    <location>
        <begin position="37"/>
        <end position="93"/>
    </location>
</feature>
<feature type="domain" description="DUF4347" evidence="2">
    <location>
        <begin position="244"/>
        <end position="381"/>
    </location>
</feature>
<accession>A0A2S2CX99</accession>
<keyword evidence="4" id="KW-1185">Reference proteome</keyword>
<dbReference type="KEGG" id="azz:DEW08_24425"/>
<dbReference type="Proteomes" id="UP000245629">
    <property type="component" value="Plasmid unnamed1"/>
</dbReference>
<organism evidence="3 4">
    <name type="scientific">Azospirillum thermophilum</name>
    <dbReference type="NCBI Taxonomy" id="2202148"/>
    <lineage>
        <taxon>Bacteria</taxon>
        <taxon>Pseudomonadati</taxon>
        <taxon>Pseudomonadota</taxon>
        <taxon>Alphaproteobacteria</taxon>
        <taxon>Rhodospirillales</taxon>
        <taxon>Azospirillaceae</taxon>
        <taxon>Azospirillum</taxon>
    </lineage>
</organism>
<protein>
    <recommendedName>
        <fullName evidence="2">DUF4347 domain-containing protein</fullName>
    </recommendedName>
</protein>
<feature type="region of interest" description="Disordered" evidence="1">
    <location>
        <begin position="378"/>
        <end position="397"/>
    </location>
</feature>
<proteinExistence type="predicted"/>
<evidence type="ECO:0000259" key="2">
    <source>
        <dbReference type="Pfam" id="PF14252"/>
    </source>
</evidence>
<reference evidence="4" key="1">
    <citation type="submission" date="2018-05" db="EMBL/GenBank/DDBJ databases">
        <title>Azospirillum thermophila sp. nov., a novel isolated from hot spring.</title>
        <authorList>
            <person name="Zhao Z."/>
        </authorList>
    </citation>
    <scope>NUCLEOTIDE SEQUENCE [LARGE SCALE GENOMIC DNA]</scope>
    <source>
        <strain evidence="4">CFH 70021</strain>
        <plasmid evidence="4">unnamed1</plasmid>
    </source>
</reference>
<feature type="domain" description="DUF4347" evidence="2">
    <location>
        <begin position="100"/>
        <end position="223"/>
    </location>
</feature>
<evidence type="ECO:0000256" key="1">
    <source>
        <dbReference type="SAM" id="MobiDB-lite"/>
    </source>
</evidence>
<name>A0A2S2CX99_9PROT</name>
<sequence length="406" mass="41162">MALRNSLKIVLEPRYVFDGAAVATVAESIDKVIDQTHRDPAASQDAAQDAVHAASATAAPRHAGDAPPAPAEATGHDTGSLPAAPAGQPAAPPAAPVHEIVFVDSRVDNLPALTASVPSGVEVVVLDPARDGIGQITGALAGRTNLDAIHIVSQGSAGALPVGRDLLTSAALVGRADEVASWRDHLADGGGIGIHGLESAGSAGSRLLTDTLSNLTGLDVEVTEAAAWSGSVPADGPASPGRTLLVVDYRVTDVDTLLGYVDSKVEVLRLDGDDDALTAIGAALSHGGYGSLQIISHGASGELLLGRDTLTADSLRTSAAALSAWRSGLTEDADILIYGCDVAAGEAGARFIASMAELTGADVAASVDATGAAAFGATGPWRRRPAPSRRRRSMPTATAICWHRRH</sequence>
<dbReference type="AlphaFoldDB" id="A0A2S2CX99"/>
<dbReference type="EMBL" id="CP029356">
    <property type="protein sequence ID" value="AWK89143.1"/>
    <property type="molecule type" value="Genomic_DNA"/>
</dbReference>
<keyword evidence="3" id="KW-0614">Plasmid</keyword>
<gene>
    <name evidence="3" type="ORF">DEW08_24425</name>
</gene>
<dbReference type="RefSeq" id="WP_109332106.1">
    <property type="nucleotide sequence ID" value="NZ_CP029356.1"/>
</dbReference>